<dbReference type="EMBL" id="BARV01018157">
    <property type="protein sequence ID" value="GAI31177.1"/>
    <property type="molecule type" value="Genomic_DNA"/>
</dbReference>
<evidence type="ECO:0000313" key="1">
    <source>
        <dbReference type="EMBL" id="GAI31177.1"/>
    </source>
</evidence>
<feature type="non-terminal residue" evidence="1">
    <location>
        <position position="1"/>
    </location>
</feature>
<comment type="caution">
    <text evidence="1">The sequence shown here is derived from an EMBL/GenBank/DDBJ whole genome shotgun (WGS) entry which is preliminary data.</text>
</comment>
<dbReference type="AlphaFoldDB" id="X1MHQ5"/>
<name>X1MHQ5_9ZZZZ</name>
<protein>
    <submittedName>
        <fullName evidence="1">Uncharacterized protein</fullName>
    </submittedName>
</protein>
<accession>X1MHQ5</accession>
<reference evidence="1" key="1">
    <citation type="journal article" date="2014" name="Front. Microbiol.">
        <title>High frequency of phylogenetically diverse reductive dehalogenase-homologous genes in deep subseafloor sedimentary metagenomes.</title>
        <authorList>
            <person name="Kawai M."/>
            <person name="Futagami T."/>
            <person name="Toyoda A."/>
            <person name="Takaki Y."/>
            <person name="Nishi S."/>
            <person name="Hori S."/>
            <person name="Arai W."/>
            <person name="Tsubouchi T."/>
            <person name="Morono Y."/>
            <person name="Uchiyama I."/>
            <person name="Ito T."/>
            <person name="Fujiyama A."/>
            <person name="Inagaki F."/>
            <person name="Takami H."/>
        </authorList>
    </citation>
    <scope>NUCLEOTIDE SEQUENCE</scope>
    <source>
        <strain evidence="1">Expedition CK06-06</strain>
    </source>
</reference>
<gene>
    <name evidence="1" type="ORF">S06H3_30780</name>
</gene>
<proteinExistence type="predicted"/>
<feature type="non-terminal residue" evidence="1">
    <location>
        <position position="281"/>
    </location>
</feature>
<sequence length="281" mass="31622">WLSTPNGSVIDFQFPDPDTVDHFEFSESVPGVDGIGYTFIVDTCWQCWWSLETWPGCSVIVSNSVIRGSAIRIPGSDTFDIYGIADYNFYSDLIVPLSDRHLEYVNTYAYWWNWYPMENTVFNIDSCIFGEMIGRGNSKTYATRCTHDGATISLSVEDSALVSFVDGIGQAFVSSWDRATLLMVNTSVIPLWPYQSTNLAHGHSYFLAVNSFFEYEPEAMDTAFVMVAAIDSPVTGMVDTTIDIYGSAWVDVGPFNSITHDRYKLYWAYDGGTIWTLIHES</sequence>
<organism evidence="1">
    <name type="scientific">marine sediment metagenome</name>
    <dbReference type="NCBI Taxonomy" id="412755"/>
    <lineage>
        <taxon>unclassified sequences</taxon>
        <taxon>metagenomes</taxon>
        <taxon>ecological metagenomes</taxon>
    </lineage>
</organism>